<dbReference type="EMBL" id="DRMS01000041">
    <property type="protein sequence ID" value="HFC91383.1"/>
    <property type="molecule type" value="Genomic_DNA"/>
</dbReference>
<dbReference type="Gene3D" id="3.40.250.10">
    <property type="entry name" value="Rhodanese-like domain"/>
    <property type="match status" value="1"/>
</dbReference>
<dbReference type="Proteomes" id="UP000885750">
    <property type="component" value="Unassembled WGS sequence"/>
</dbReference>
<dbReference type="CDD" id="cd00158">
    <property type="entry name" value="RHOD"/>
    <property type="match status" value="1"/>
</dbReference>
<evidence type="ECO:0000313" key="2">
    <source>
        <dbReference type="EMBL" id="HFC91383.1"/>
    </source>
</evidence>
<gene>
    <name evidence="2" type="ORF">ENJ51_01075</name>
</gene>
<reference evidence="2" key="1">
    <citation type="journal article" date="2020" name="mSystems">
        <title>Genome- and Community-Level Interaction Insights into Carbon Utilization and Element Cycling Functions of Hydrothermarchaeota in Hydrothermal Sediment.</title>
        <authorList>
            <person name="Zhou Z."/>
            <person name="Liu Y."/>
            <person name="Xu W."/>
            <person name="Pan J."/>
            <person name="Luo Z.H."/>
            <person name="Li M."/>
        </authorList>
    </citation>
    <scope>NUCLEOTIDE SEQUENCE [LARGE SCALE GENOMIC DNA]</scope>
    <source>
        <strain evidence="2">HyVt-493</strain>
    </source>
</reference>
<dbReference type="PROSITE" id="PS50206">
    <property type="entry name" value="RHODANESE_3"/>
    <property type="match status" value="1"/>
</dbReference>
<feature type="domain" description="Rhodanese" evidence="1">
    <location>
        <begin position="103"/>
        <end position="215"/>
    </location>
</feature>
<comment type="caution">
    <text evidence="2">The sequence shown here is derived from an EMBL/GenBank/DDBJ whole genome shotgun (WGS) entry which is preliminary data.</text>
</comment>
<dbReference type="AlphaFoldDB" id="A0A7V2T0H5"/>
<sequence>MDATVLFSFFIVVISSGLLLLPATLLAENKVGITQDLKSLEITYAGKSVVIERIQNTKNKLTNGFAKTSRVCPPFCVQPIEIHPDVKTVGEIELLDFIANEVKNSKGLLIDARLPDWFEKGTIPSSINIPFSILEGGLENDHAKKILKLLGATEKDDEWDFDNVQLLMLFCNGLWCGQSPQAIKNLMSMGYPAEKLFWYRGGMQSWQLLGLTVITP</sequence>
<dbReference type="InterPro" id="IPR036873">
    <property type="entry name" value="Rhodanese-like_dom_sf"/>
</dbReference>
<protein>
    <submittedName>
        <fullName evidence="2">Rhodanese-like domain-containing protein</fullName>
    </submittedName>
</protein>
<dbReference type="InterPro" id="IPR001763">
    <property type="entry name" value="Rhodanese-like_dom"/>
</dbReference>
<evidence type="ECO:0000259" key="1">
    <source>
        <dbReference type="PROSITE" id="PS50206"/>
    </source>
</evidence>
<dbReference type="SMART" id="SM00450">
    <property type="entry name" value="RHOD"/>
    <property type="match status" value="1"/>
</dbReference>
<accession>A0A7V2T0H5</accession>
<dbReference type="SUPFAM" id="SSF52821">
    <property type="entry name" value="Rhodanese/Cell cycle control phosphatase"/>
    <property type="match status" value="1"/>
</dbReference>
<dbReference type="Pfam" id="PF00581">
    <property type="entry name" value="Rhodanese"/>
    <property type="match status" value="1"/>
</dbReference>
<name>A0A7V2T0H5_LEUMU</name>
<organism evidence="2">
    <name type="scientific">Leucothrix mucor</name>
    <dbReference type="NCBI Taxonomy" id="45248"/>
    <lineage>
        <taxon>Bacteria</taxon>
        <taxon>Pseudomonadati</taxon>
        <taxon>Pseudomonadota</taxon>
        <taxon>Gammaproteobacteria</taxon>
        <taxon>Thiotrichales</taxon>
        <taxon>Thiotrichaceae</taxon>
        <taxon>Leucothrix</taxon>
    </lineage>
</organism>
<proteinExistence type="predicted"/>